<keyword evidence="1" id="KW-0472">Membrane</keyword>
<evidence type="ECO:0000256" key="1">
    <source>
        <dbReference type="SAM" id="Phobius"/>
    </source>
</evidence>
<proteinExistence type="predicted"/>
<organism evidence="2">
    <name type="scientific">freshwater metagenome</name>
    <dbReference type="NCBI Taxonomy" id="449393"/>
    <lineage>
        <taxon>unclassified sequences</taxon>
        <taxon>metagenomes</taxon>
        <taxon>ecological metagenomes</taxon>
    </lineage>
</organism>
<dbReference type="EMBL" id="CAFBLV010000036">
    <property type="protein sequence ID" value="CAB4864056.1"/>
    <property type="molecule type" value="Genomic_DNA"/>
</dbReference>
<keyword evidence="1" id="KW-0812">Transmembrane</keyword>
<protein>
    <submittedName>
        <fullName evidence="2">Unannotated protein</fullName>
    </submittedName>
</protein>
<gene>
    <name evidence="2" type="ORF">UFOPK3425_00302</name>
</gene>
<name>A0A6J7D153_9ZZZZ</name>
<feature type="transmembrane region" description="Helical" evidence="1">
    <location>
        <begin position="37"/>
        <end position="57"/>
    </location>
</feature>
<keyword evidence="1" id="KW-1133">Transmembrane helix</keyword>
<reference evidence="2" key="1">
    <citation type="submission" date="2020-05" db="EMBL/GenBank/DDBJ databases">
        <authorList>
            <person name="Chiriac C."/>
            <person name="Salcher M."/>
            <person name="Ghai R."/>
            <person name="Kavagutti S V."/>
        </authorList>
    </citation>
    <scope>NUCLEOTIDE SEQUENCE</scope>
</reference>
<accession>A0A6J7D153</accession>
<evidence type="ECO:0000313" key="2">
    <source>
        <dbReference type="EMBL" id="CAB4864056.1"/>
    </source>
</evidence>
<sequence>MAVFTSQGANPRTNQFTSQLPGQLPAKRLRVVRWRDLRLWVGLAIMVLAMFAGAFILSRGEQTTTVWRASSDLSIGSVPVATPVTVALGEAQDQYLPANEPLTGRLRWPVAAGDLIPRGALGYSSLLNARLVTLPVDPLHAPVNLASGDIVDIWSTPAEAAGGITAKPVLVFSRVTVAEAAIDSVGIGGEIAVVVEVPADGAAQLVAAARSGLIDLVAVPITSQPTS</sequence>
<dbReference type="AlphaFoldDB" id="A0A6J7D153"/>